<name>A0A0E9VR86_ANGAN</name>
<dbReference type="AlphaFoldDB" id="A0A0E9VR86"/>
<reference evidence="1" key="1">
    <citation type="submission" date="2014-11" db="EMBL/GenBank/DDBJ databases">
        <authorList>
            <person name="Amaro Gonzalez C."/>
        </authorList>
    </citation>
    <scope>NUCLEOTIDE SEQUENCE</scope>
</reference>
<evidence type="ECO:0000313" key="1">
    <source>
        <dbReference type="EMBL" id="JAH80522.1"/>
    </source>
</evidence>
<protein>
    <submittedName>
        <fullName evidence="1">Uncharacterized protein</fullName>
    </submittedName>
</protein>
<dbReference type="EMBL" id="GBXM01028055">
    <property type="protein sequence ID" value="JAH80522.1"/>
    <property type="molecule type" value="Transcribed_RNA"/>
</dbReference>
<accession>A0A0E9VR86</accession>
<reference evidence="1" key="2">
    <citation type="journal article" date="2015" name="Fish Shellfish Immunol.">
        <title>Early steps in the European eel (Anguilla anguilla)-Vibrio vulnificus interaction in the gills: Role of the RtxA13 toxin.</title>
        <authorList>
            <person name="Callol A."/>
            <person name="Pajuelo D."/>
            <person name="Ebbesson L."/>
            <person name="Teles M."/>
            <person name="MacKenzie S."/>
            <person name="Amaro C."/>
        </authorList>
    </citation>
    <scope>NUCLEOTIDE SEQUENCE</scope>
</reference>
<sequence>MGGKSKIDIIIYWLRTVHVYFLQMYVLI</sequence>
<organism evidence="1">
    <name type="scientific">Anguilla anguilla</name>
    <name type="common">European freshwater eel</name>
    <name type="synonym">Muraena anguilla</name>
    <dbReference type="NCBI Taxonomy" id="7936"/>
    <lineage>
        <taxon>Eukaryota</taxon>
        <taxon>Metazoa</taxon>
        <taxon>Chordata</taxon>
        <taxon>Craniata</taxon>
        <taxon>Vertebrata</taxon>
        <taxon>Euteleostomi</taxon>
        <taxon>Actinopterygii</taxon>
        <taxon>Neopterygii</taxon>
        <taxon>Teleostei</taxon>
        <taxon>Anguilliformes</taxon>
        <taxon>Anguillidae</taxon>
        <taxon>Anguilla</taxon>
    </lineage>
</organism>
<proteinExistence type="predicted"/>